<organism evidence="2 3">
    <name type="scientific">Prymnesium parvum</name>
    <name type="common">Toxic golden alga</name>
    <dbReference type="NCBI Taxonomy" id="97485"/>
    <lineage>
        <taxon>Eukaryota</taxon>
        <taxon>Haptista</taxon>
        <taxon>Haptophyta</taxon>
        <taxon>Prymnesiophyceae</taxon>
        <taxon>Prymnesiales</taxon>
        <taxon>Prymnesiaceae</taxon>
        <taxon>Prymnesium</taxon>
    </lineage>
</organism>
<sequence>MACFISLSLAALAPPTTRTPRMAGEVAHRPGNGLRQALPSCSRRQAIFSAAVASFPLAAAAAQDVGDLSRLQKGLGDVQFLLDNWVQETTNPTSGAMDPDRVRVYLGLRSTSSPLFQIDKLLTKAQNKVDPDRFEEWIEAVEGWDSHLNKVNELAYTSSFGEYNPGGGKDQIAKYLELAREEVVLCRDSLKKMIELLPM</sequence>
<feature type="chain" id="PRO_5044286875" evidence="1">
    <location>
        <begin position="19"/>
        <end position="199"/>
    </location>
</feature>
<evidence type="ECO:0000313" key="2">
    <source>
        <dbReference type="EMBL" id="KAL1520020.1"/>
    </source>
</evidence>
<proteinExistence type="predicted"/>
<evidence type="ECO:0000313" key="3">
    <source>
        <dbReference type="Proteomes" id="UP001515480"/>
    </source>
</evidence>
<gene>
    <name evidence="2" type="ORF">AB1Y20_023498</name>
</gene>
<keyword evidence="1" id="KW-0732">Signal</keyword>
<name>A0AB34JDH5_PRYPA</name>
<protein>
    <submittedName>
        <fullName evidence="2">Uncharacterized protein</fullName>
    </submittedName>
</protein>
<comment type="caution">
    <text evidence="2">The sequence shown here is derived from an EMBL/GenBank/DDBJ whole genome shotgun (WGS) entry which is preliminary data.</text>
</comment>
<keyword evidence="3" id="KW-1185">Reference proteome</keyword>
<evidence type="ECO:0000256" key="1">
    <source>
        <dbReference type="SAM" id="SignalP"/>
    </source>
</evidence>
<dbReference type="EMBL" id="JBGBPQ010000009">
    <property type="protein sequence ID" value="KAL1520020.1"/>
    <property type="molecule type" value="Genomic_DNA"/>
</dbReference>
<dbReference type="AlphaFoldDB" id="A0AB34JDH5"/>
<accession>A0AB34JDH5</accession>
<dbReference type="Proteomes" id="UP001515480">
    <property type="component" value="Unassembled WGS sequence"/>
</dbReference>
<reference evidence="2 3" key="1">
    <citation type="journal article" date="2024" name="Science">
        <title>Giant polyketide synthase enzymes in the biosynthesis of giant marine polyether toxins.</title>
        <authorList>
            <person name="Fallon T.R."/>
            <person name="Shende V.V."/>
            <person name="Wierzbicki I.H."/>
            <person name="Pendleton A.L."/>
            <person name="Watervoot N.F."/>
            <person name="Auber R.P."/>
            <person name="Gonzalez D.J."/>
            <person name="Wisecaver J.H."/>
            <person name="Moore B.S."/>
        </authorList>
    </citation>
    <scope>NUCLEOTIDE SEQUENCE [LARGE SCALE GENOMIC DNA]</scope>
    <source>
        <strain evidence="2 3">12B1</strain>
    </source>
</reference>
<feature type="signal peptide" evidence="1">
    <location>
        <begin position="1"/>
        <end position="18"/>
    </location>
</feature>